<evidence type="ECO:0000313" key="2">
    <source>
        <dbReference type="EMBL" id="GMI95281.1"/>
    </source>
</evidence>
<feature type="compositionally biased region" description="Polar residues" evidence="1">
    <location>
        <begin position="18"/>
        <end position="30"/>
    </location>
</feature>
<evidence type="ECO:0000313" key="3">
    <source>
        <dbReference type="Proteomes" id="UP001165190"/>
    </source>
</evidence>
<name>A0A9W7IHD6_HIBTR</name>
<proteinExistence type="predicted"/>
<feature type="region of interest" description="Disordered" evidence="1">
    <location>
        <begin position="1"/>
        <end position="66"/>
    </location>
</feature>
<accession>A0A9W7IHD6</accession>
<sequence>MLGGLYGDLPPPSDEDNQPSSNTTVWSSSAKMAHPTLRKPFSGFAPPQTVLRSQNKPKKSRPQNHRFFRSRFHLTLPRGGFNRRDGATAAYTCGRHFQCNRRV</sequence>
<reference evidence="2" key="1">
    <citation type="submission" date="2023-05" db="EMBL/GenBank/DDBJ databases">
        <title>Genome and transcriptome analyses reveal genes involved in the formation of fine ridges on petal epidermal cells in Hibiscus trionum.</title>
        <authorList>
            <person name="Koshimizu S."/>
            <person name="Masuda S."/>
            <person name="Ishii T."/>
            <person name="Shirasu K."/>
            <person name="Hoshino A."/>
            <person name="Arita M."/>
        </authorList>
    </citation>
    <scope>NUCLEOTIDE SEQUENCE</scope>
    <source>
        <strain evidence="2">Hamamatsu line</strain>
    </source>
</reference>
<evidence type="ECO:0000256" key="1">
    <source>
        <dbReference type="SAM" id="MobiDB-lite"/>
    </source>
</evidence>
<keyword evidence="3" id="KW-1185">Reference proteome</keyword>
<dbReference type="Proteomes" id="UP001165190">
    <property type="component" value="Unassembled WGS sequence"/>
</dbReference>
<dbReference type="OrthoDB" id="5411533at2759"/>
<gene>
    <name evidence="2" type="ORF">HRI_003197400</name>
</gene>
<protein>
    <submittedName>
        <fullName evidence="2">Uncharacterized protein</fullName>
    </submittedName>
</protein>
<comment type="caution">
    <text evidence="2">The sequence shown here is derived from an EMBL/GenBank/DDBJ whole genome shotgun (WGS) entry which is preliminary data.</text>
</comment>
<feature type="compositionally biased region" description="Basic residues" evidence="1">
    <location>
        <begin position="55"/>
        <end position="66"/>
    </location>
</feature>
<dbReference type="EMBL" id="BSYR01000027">
    <property type="protein sequence ID" value="GMI95281.1"/>
    <property type="molecule type" value="Genomic_DNA"/>
</dbReference>
<dbReference type="AlphaFoldDB" id="A0A9W7IHD6"/>
<organism evidence="2 3">
    <name type="scientific">Hibiscus trionum</name>
    <name type="common">Flower of an hour</name>
    <dbReference type="NCBI Taxonomy" id="183268"/>
    <lineage>
        <taxon>Eukaryota</taxon>
        <taxon>Viridiplantae</taxon>
        <taxon>Streptophyta</taxon>
        <taxon>Embryophyta</taxon>
        <taxon>Tracheophyta</taxon>
        <taxon>Spermatophyta</taxon>
        <taxon>Magnoliopsida</taxon>
        <taxon>eudicotyledons</taxon>
        <taxon>Gunneridae</taxon>
        <taxon>Pentapetalae</taxon>
        <taxon>rosids</taxon>
        <taxon>malvids</taxon>
        <taxon>Malvales</taxon>
        <taxon>Malvaceae</taxon>
        <taxon>Malvoideae</taxon>
        <taxon>Hibiscus</taxon>
    </lineage>
</organism>